<keyword evidence="1" id="KW-0812">Transmembrane</keyword>
<evidence type="ECO:0000256" key="1">
    <source>
        <dbReference type="SAM" id="Phobius"/>
    </source>
</evidence>
<dbReference type="PANTHER" id="PTHR34821">
    <property type="entry name" value="INNER MEMBRANE PROTEIN YDCZ"/>
    <property type="match status" value="1"/>
</dbReference>
<dbReference type="GO" id="GO:0005886">
    <property type="term" value="C:plasma membrane"/>
    <property type="evidence" value="ECO:0007669"/>
    <property type="project" value="TreeGrafter"/>
</dbReference>
<proteinExistence type="predicted"/>
<feature type="transmembrane region" description="Helical" evidence="1">
    <location>
        <begin position="127"/>
        <end position="146"/>
    </location>
</feature>
<dbReference type="OrthoDB" id="370053at2"/>
<protein>
    <submittedName>
        <fullName evidence="2">DMT family transporter</fullName>
    </submittedName>
</protein>
<keyword evidence="1" id="KW-1133">Transmembrane helix</keyword>
<evidence type="ECO:0000313" key="3">
    <source>
        <dbReference type="Proteomes" id="UP000265845"/>
    </source>
</evidence>
<reference evidence="2 3" key="1">
    <citation type="submission" date="2018-08" db="EMBL/GenBank/DDBJ databases">
        <title>Henriciella mobilis sp. nov., isolated from seawater.</title>
        <authorList>
            <person name="Cheng H."/>
            <person name="Wu Y.-H."/>
            <person name="Xu X.-W."/>
            <person name="Guo L.-L."/>
        </authorList>
    </citation>
    <scope>NUCLEOTIDE SEQUENCE [LARGE SCALE GENOMIC DNA]</scope>
    <source>
        <strain evidence="2 3">CCUG67844</strain>
    </source>
</reference>
<dbReference type="InterPro" id="IPR006750">
    <property type="entry name" value="YdcZ"/>
</dbReference>
<feature type="transmembrane region" description="Helical" evidence="1">
    <location>
        <begin position="38"/>
        <end position="59"/>
    </location>
</feature>
<feature type="transmembrane region" description="Helical" evidence="1">
    <location>
        <begin position="71"/>
        <end position="91"/>
    </location>
</feature>
<dbReference type="EMBL" id="QWGA01000003">
    <property type="protein sequence ID" value="RIJ31644.1"/>
    <property type="molecule type" value="Genomic_DNA"/>
</dbReference>
<dbReference type="Proteomes" id="UP000265845">
    <property type="component" value="Unassembled WGS sequence"/>
</dbReference>
<feature type="transmembrane region" description="Helical" evidence="1">
    <location>
        <begin position="97"/>
        <end position="115"/>
    </location>
</feature>
<name>A0A399RMW0_9PROT</name>
<gene>
    <name evidence="2" type="ORF">D1222_05220</name>
</gene>
<dbReference type="PANTHER" id="PTHR34821:SF2">
    <property type="entry name" value="INNER MEMBRANE PROTEIN YDCZ"/>
    <property type="match status" value="1"/>
</dbReference>
<comment type="caution">
    <text evidence="2">The sequence shown here is derived from an EMBL/GenBank/DDBJ whole genome shotgun (WGS) entry which is preliminary data.</text>
</comment>
<sequence>MNWGQLLVGLGFICGTLIAAQGAINGRLASGVGGRVQAAFISFSIGWLALLAVNIVLGYKVPSISQTLTVPAWAWIGGLIGAIMVASSATAVPRIGVAAWVSAVIAGQLTAAVLYDQFGAFGQAVRPATPLRLVGIGFLVLGVYLVRRF</sequence>
<dbReference type="Pfam" id="PF04657">
    <property type="entry name" value="DMT_YdcZ"/>
    <property type="match status" value="1"/>
</dbReference>
<keyword evidence="3" id="KW-1185">Reference proteome</keyword>
<evidence type="ECO:0000313" key="2">
    <source>
        <dbReference type="EMBL" id="RIJ31644.1"/>
    </source>
</evidence>
<accession>A0A399RMW0</accession>
<dbReference type="AlphaFoldDB" id="A0A399RMW0"/>
<organism evidence="2 3">
    <name type="scientific">Henriciella algicola</name>
    <dbReference type="NCBI Taxonomy" id="1608422"/>
    <lineage>
        <taxon>Bacteria</taxon>
        <taxon>Pseudomonadati</taxon>
        <taxon>Pseudomonadota</taxon>
        <taxon>Alphaproteobacteria</taxon>
        <taxon>Hyphomonadales</taxon>
        <taxon>Hyphomonadaceae</taxon>
        <taxon>Henriciella</taxon>
    </lineage>
</organism>
<dbReference type="RefSeq" id="WP_119453137.1">
    <property type="nucleotide sequence ID" value="NZ_QWGA01000003.1"/>
</dbReference>
<keyword evidence="1" id="KW-0472">Membrane</keyword>